<dbReference type="InterPro" id="IPR018108">
    <property type="entry name" value="MCP_transmembrane"/>
</dbReference>
<gene>
    <name evidence="12" type="ORF">DB88DRAFT_255146</name>
</gene>
<dbReference type="EMBL" id="JAODAN010000004">
    <property type="protein sequence ID" value="KAK1925202.1"/>
    <property type="molecule type" value="Genomic_DNA"/>
</dbReference>
<feature type="transmembrane region" description="Helical" evidence="11">
    <location>
        <begin position="284"/>
        <end position="305"/>
    </location>
</feature>
<evidence type="ECO:0000256" key="6">
    <source>
        <dbReference type="ARBA" id="ARBA00022989"/>
    </source>
</evidence>
<dbReference type="InterPro" id="IPR023395">
    <property type="entry name" value="MCP_dom_sf"/>
</dbReference>
<feature type="repeat" description="Solcar" evidence="9">
    <location>
        <begin position="103"/>
        <end position="205"/>
    </location>
</feature>
<feature type="repeat" description="Solcar" evidence="9">
    <location>
        <begin position="2"/>
        <end position="87"/>
    </location>
</feature>
<keyword evidence="3 10" id="KW-0813">Transport</keyword>
<evidence type="ECO:0000256" key="11">
    <source>
        <dbReference type="SAM" id="Phobius"/>
    </source>
</evidence>
<dbReference type="PROSITE" id="PS50920">
    <property type="entry name" value="SOLCAR"/>
    <property type="match status" value="3"/>
</dbReference>
<dbReference type="AlphaFoldDB" id="A0AAD9FS52"/>
<evidence type="ECO:0000256" key="4">
    <source>
        <dbReference type="ARBA" id="ARBA00022692"/>
    </source>
</evidence>
<dbReference type="GO" id="GO:0015217">
    <property type="term" value="F:ADP transmembrane transporter activity"/>
    <property type="evidence" value="ECO:0007669"/>
    <property type="project" value="TreeGrafter"/>
</dbReference>
<evidence type="ECO:0000256" key="2">
    <source>
        <dbReference type="ARBA" id="ARBA00006375"/>
    </source>
</evidence>
<keyword evidence="4 9" id="KW-0812">Transmembrane</keyword>
<keyword evidence="13" id="KW-1185">Reference proteome</keyword>
<dbReference type="GO" id="GO:0005347">
    <property type="term" value="F:ATP transmembrane transporter activity"/>
    <property type="evidence" value="ECO:0007669"/>
    <property type="project" value="TreeGrafter"/>
</dbReference>
<keyword evidence="8" id="KW-0576">Peroxisome</keyword>
<reference evidence="12" key="1">
    <citation type="submission" date="2023-02" db="EMBL/GenBank/DDBJ databases">
        <title>Identification and recombinant expression of a fungal hydrolase from Papiliotrema laurentii that hydrolyzes apple cutin and clears colloidal polyester polyurethane.</title>
        <authorList>
            <consortium name="DOE Joint Genome Institute"/>
            <person name="Roman V.A."/>
            <person name="Bojanowski C."/>
            <person name="Crable B.R."/>
            <person name="Wagner D.N."/>
            <person name="Hung C.S."/>
            <person name="Nadeau L.J."/>
            <person name="Schratz L."/>
            <person name="Haridas S."/>
            <person name="Pangilinan J."/>
            <person name="Lipzen A."/>
            <person name="Na H."/>
            <person name="Yan M."/>
            <person name="Ng V."/>
            <person name="Grigoriev I.V."/>
            <person name="Spatafora J.W."/>
            <person name="Barlow D."/>
            <person name="Biffinger J."/>
            <person name="Kelley-Loughnane N."/>
            <person name="Varaljay V.A."/>
            <person name="Crookes-Goodson W.J."/>
        </authorList>
    </citation>
    <scope>NUCLEOTIDE SEQUENCE</scope>
    <source>
        <strain evidence="12">5307AH</strain>
    </source>
</reference>
<dbReference type="GO" id="GO:0015230">
    <property type="term" value="F:FAD transmembrane transporter activity"/>
    <property type="evidence" value="ECO:0007669"/>
    <property type="project" value="TreeGrafter"/>
</dbReference>
<feature type="transmembrane region" description="Helical" evidence="11">
    <location>
        <begin position="59"/>
        <end position="81"/>
    </location>
</feature>
<protein>
    <submittedName>
        <fullName evidence="12">Mitochondrial carrier domain-containing protein</fullName>
    </submittedName>
</protein>
<keyword evidence="5" id="KW-0677">Repeat</keyword>
<dbReference type="GO" id="GO:0015228">
    <property type="term" value="F:coenzyme A transmembrane transporter activity"/>
    <property type="evidence" value="ECO:0007669"/>
    <property type="project" value="TreeGrafter"/>
</dbReference>
<keyword evidence="7 9" id="KW-0472">Membrane</keyword>
<keyword evidence="6 11" id="KW-1133">Transmembrane helix</keyword>
<sequence length="320" mass="34022">MGDSAIHAVAGSVGGCISMGLTYPLVNLSTRAAVQSKQEELSIAKAIKKTWKDEGLSGLYSGLSSSLLGIVVTNGVYYGFYEEARSVLLKRRAKTSTASPQALTTAEGIIAGLIAGSITTLATNPIWTVQTAQSTHAVVVPKTSGESDEAPNGEAKKIRLSAVDAASQILKKDGVKGFWRGIGPALVLVINPVIQYTTFERLVGLLLSYRLSRGLTSTGKRPTGRSALSDWDLFILGAASKLVATGITYPYIVVKSRLQAATHKYKSSVAAVLHILKTEGVNGLYAGLLPKLIQSMLTAAFLFVAQRRIFEMVKLVRHSA</sequence>
<feature type="repeat" description="Solcar" evidence="9">
    <location>
        <begin position="232"/>
        <end position="312"/>
    </location>
</feature>
<dbReference type="InterPro" id="IPR052217">
    <property type="entry name" value="Mito/Peroxisomal_Carrier"/>
</dbReference>
<comment type="similarity">
    <text evidence="2 10">Belongs to the mitochondrial carrier (TC 2.A.29) family.</text>
</comment>
<dbReference type="SUPFAM" id="SSF103506">
    <property type="entry name" value="Mitochondrial carrier"/>
    <property type="match status" value="1"/>
</dbReference>
<evidence type="ECO:0000256" key="9">
    <source>
        <dbReference type="PROSITE-ProRule" id="PRU00282"/>
    </source>
</evidence>
<evidence type="ECO:0000313" key="12">
    <source>
        <dbReference type="EMBL" id="KAK1925202.1"/>
    </source>
</evidence>
<evidence type="ECO:0000256" key="1">
    <source>
        <dbReference type="ARBA" id="ARBA00004585"/>
    </source>
</evidence>
<dbReference type="Pfam" id="PF00153">
    <property type="entry name" value="Mito_carr"/>
    <property type="match status" value="3"/>
</dbReference>
<dbReference type="GO" id="GO:0051724">
    <property type="term" value="F:NAD transmembrane transporter activity"/>
    <property type="evidence" value="ECO:0007669"/>
    <property type="project" value="TreeGrafter"/>
</dbReference>
<evidence type="ECO:0000256" key="5">
    <source>
        <dbReference type="ARBA" id="ARBA00022737"/>
    </source>
</evidence>
<evidence type="ECO:0000256" key="3">
    <source>
        <dbReference type="ARBA" id="ARBA00022448"/>
    </source>
</evidence>
<dbReference type="Proteomes" id="UP001182556">
    <property type="component" value="Unassembled WGS sequence"/>
</dbReference>
<evidence type="ECO:0000256" key="7">
    <source>
        <dbReference type="ARBA" id="ARBA00023136"/>
    </source>
</evidence>
<dbReference type="GO" id="GO:0005778">
    <property type="term" value="C:peroxisomal membrane"/>
    <property type="evidence" value="ECO:0007669"/>
    <property type="project" value="UniProtKB-SubCell"/>
</dbReference>
<evidence type="ECO:0000256" key="8">
    <source>
        <dbReference type="ARBA" id="ARBA00023140"/>
    </source>
</evidence>
<proteinExistence type="inferred from homology"/>
<name>A0AAD9FS52_PAPLA</name>
<dbReference type="Gene3D" id="1.50.40.10">
    <property type="entry name" value="Mitochondrial carrier domain"/>
    <property type="match status" value="1"/>
</dbReference>
<dbReference type="PANTHER" id="PTHR45939">
    <property type="entry name" value="PEROXISOMAL MEMBRANE PROTEIN PMP34-RELATED"/>
    <property type="match status" value="1"/>
</dbReference>
<dbReference type="GO" id="GO:0080122">
    <property type="term" value="F:AMP transmembrane transporter activity"/>
    <property type="evidence" value="ECO:0007669"/>
    <property type="project" value="TreeGrafter"/>
</dbReference>
<evidence type="ECO:0000313" key="13">
    <source>
        <dbReference type="Proteomes" id="UP001182556"/>
    </source>
</evidence>
<evidence type="ECO:0000256" key="10">
    <source>
        <dbReference type="RuleBase" id="RU000488"/>
    </source>
</evidence>
<dbReference type="GO" id="GO:0044610">
    <property type="term" value="F:FMN transmembrane transporter activity"/>
    <property type="evidence" value="ECO:0007669"/>
    <property type="project" value="TreeGrafter"/>
</dbReference>
<comment type="caution">
    <text evidence="12">The sequence shown here is derived from an EMBL/GenBank/DDBJ whole genome shotgun (WGS) entry which is preliminary data.</text>
</comment>
<organism evidence="12 13">
    <name type="scientific">Papiliotrema laurentii</name>
    <name type="common">Cryptococcus laurentii</name>
    <dbReference type="NCBI Taxonomy" id="5418"/>
    <lineage>
        <taxon>Eukaryota</taxon>
        <taxon>Fungi</taxon>
        <taxon>Dikarya</taxon>
        <taxon>Basidiomycota</taxon>
        <taxon>Agaricomycotina</taxon>
        <taxon>Tremellomycetes</taxon>
        <taxon>Tremellales</taxon>
        <taxon>Rhynchogastremaceae</taxon>
        <taxon>Papiliotrema</taxon>
    </lineage>
</organism>
<comment type="subcellular location">
    <subcellularLocation>
        <location evidence="1">Peroxisome membrane</location>
        <topology evidence="1">Multi-pass membrane protein</topology>
    </subcellularLocation>
</comment>
<dbReference type="PANTHER" id="PTHR45939:SF5">
    <property type="entry name" value="PEROXISOMAL MEMBRANE PROTEIN PMP34"/>
    <property type="match status" value="1"/>
</dbReference>
<accession>A0AAD9FS52</accession>